<evidence type="ECO:0000313" key="2">
    <source>
        <dbReference type="EMBL" id="GGC99772.1"/>
    </source>
</evidence>
<comment type="caution">
    <text evidence="2">The sequence shown here is derived from an EMBL/GenBank/DDBJ whole genome shotgun (WGS) entry which is preliminary data.</text>
</comment>
<organism evidence="2 3">
    <name type="scientific">Vreelandella lutescens</name>
    <dbReference type="NCBI Taxonomy" id="1602943"/>
    <lineage>
        <taxon>Bacteria</taxon>
        <taxon>Pseudomonadati</taxon>
        <taxon>Pseudomonadota</taxon>
        <taxon>Gammaproteobacteria</taxon>
        <taxon>Oceanospirillales</taxon>
        <taxon>Halomonadaceae</taxon>
        <taxon>Vreelandella</taxon>
    </lineage>
</organism>
<reference evidence="3" key="1">
    <citation type="journal article" date="2019" name="Int. J. Syst. Evol. Microbiol.">
        <title>The Global Catalogue of Microorganisms (GCM) 10K type strain sequencing project: providing services to taxonomists for standard genome sequencing and annotation.</title>
        <authorList>
            <consortium name="The Broad Institute Genomics Platform"/>
            <consortium name="The Broad Institute Genome Sequencing Center for Infectious Disease"/>
            <person name="Wu L."/>
            <person name="Ma J."/>
        </authorList>
    </citation>
    <scope>NUCLEOTIDE SEQUENCE [LARGE SCALE GENOMIC DNA]</scope>
    <source>
        <strain evidence="3">CGMCC 1.15122</strain>
    </source>
</reference>
<evidence type="ECO:0000259" key="1">
    <source>
        <dbReference type="Pfam" id="PF04230"/>
    </source>
</evidence>
<dbReference type="RefSeq" id="WP_229755607.1">
    <property type="nucleotide sequence ID" value="NZ_BMHM01000009.1"/>
</dbReference>
<keyword evidence="3" id="KW-1185">Reference proteome</keyword>
<gene>
    <name evidence="2" type="ORF">GCM10011382_32860</name>
</gene>
<dbReference type="Pfam" id="PF04230">
    <property type="entry name" value="PS_pyruv_trans"/>
    <property type="match status" value="1"/>
</dbReference>
<dbReference type="InterPro" id="IPR007345">
    <property type="entry name" value="Polysacch_pyruvyl_Trfase"/>
</dbReference>
<name>A0ABQ1PMM2_9GAMM</name>
<dbReference type="EMBL" id="BMHM01000009">
    <property type="protein sequence ID" value="GGC99772.1"/>
    <property type="molecule type" value="Genomic_DNA"/>
</dbReference>
<sequence>MTHVENITLIKKTEVFMKKIGVIGCLPELPLEFPVEKPENSGNMIHAQAPLRMFDNAVYNKDYKKWYSQQSGFKDFVNSDCSHLIITLANSLSIDKPDEEKYKRLRLSLEQYDVPVVVFGLGIQKKNFDISDAKLGVEAVKLLEFLSERSRYLGVRGEFTKKVIEQSSSINNVYVTGCPSFFSYPEEFSKIKKNLENKNGRPAVSLTNMANEDERKVLAYAYSQKHFNIEPVSRITHSFYNELLNGSNPDLPYYWKGIKAKKYFGDIEDDSVKKYYLAYYRLFRQVKPWLEFNKEHVSYTYGTRFHVNMASILSGVPALWLVHDARTKELTDFHGLPSANIEDFSKYIEKGNVADLIDYTAFYERLGYLFENFNNYLTSNGLPEINTP</sequence>
<feature type="domain" description="Polysaccharide pyruvyl transferase" evidence="1">
    <location>
        <begin position="54"/>
        <end position="324"/>
    </location>
</feature>
<proteinExistence type="predicted"/>
<protein>
    <recommendedName>
        <fullName evidence="1">Polysaccharide pyruvyl transferase domain-containing protein</fullName>
    </recommendedName>
</protein>
<evidence type="ECO:0000313" key="3">
    <source>
        <dbReference type="Proteomes" id="UP000597301"/>
    </source>
</evidence>
<accession>A0ABQ1PMM2</accession>
<dbReference type="Proteomes" id="UP000597301">
    <property type="component" value="Unassembled WGS sequence"/>
</dbReference>